<dbReference type="InterPro" id="IPR000014">
    <property type="entry name" value="PAS"/>
</dbReference>
<feature type="transmembrane region" description="Helical" evidence="8">
    <location>
        <begin position="140"/>
        <end position="161"/>
    </location>
</feature>
<evidence type="ECO:0000256" key="5">
    <source>
        <dbReference type="ARBA" id="ARBA00022777"/>
    </source>
</evidence>
<dbReference type="Pfam" id="PF02518">
    <property type="entry name" value="HATPase_c"/>
    <property type="match status" value="1"/>
</dbReference>
<dbReference type="InterPro" id="IPR003661">
    <property type="entry name" value="HisK_dim/P_dom"/>
</dbReference>
<keyword evidence="7" id="KW-0175">Coiled coil</keyword>
<feature type="transmembrane region" description="Helical" evidence="8">
    <location>
        <begin position="67"/>
        <end position="87"/>
    </location>
</feature>
<gene>
    <name evidence="10" type="ORF">DEW08_28165</name>
</gene>
<dbReference type="PROSITE" id="PS50109">
    <property type="entry name" value="HIS_KIN"/>
    <property type="match status" value="1"/>
</dbReference>
<reference evidence="11" key="1">
    <citation type="submission" date="2018-05" db="EMBL/GenBank/DDBJ databases">
        <title>Azospirillum thermophila sp. nov., a novel isolated from hot spring.</title>
        <authorList>
            <person name="Zhao Z."/>
        </authorList>
    </citation>
    <scope>NUCLEOTIDE SEQUENCE [LARGE SCALE GENOMIC DNA]</scope>
    <source>
        <strain evidence="11">CFH 70021</strain>
        <plasmid evidence="11">unnamed3</plasmid>
    </source>
</reference>
<comment type="catalytic activity">
    <reaction evidence="1">
        <text>ATP + protein L-histidine = ADP + protein N-phospho-L-histidine.</text>
        <dbReference type="EC" id="2.7.13.3"/>
    </reaction>
</comment>
<feature type="transmembrane region" description="Helical" evidence="8">
    <location>
        <begin position="173"/>
        <end position="192"/>
    </location>
</feature>
<dbReference type="RefSeq" id="WP_109333652.1">
    <property type="nucleotide sequence ID" value="NZ_CP029358.1"/>
</dbReference>
<keyword evidence="8" id="KW-0472">Membrane</keyword>
<keyword evidence="8" id="KW-1133">Transmembrane helix</keyword>
<dbReference type="CDD" id="cd00082">
    <property type="entry name" value="HisKA"/>
    <property type="match status" value="1"/>
</dbReference>
<dbReference type="Gene3D" id="3.30.565.10">
    <property type="entry name" value="Histidine kinase-like ATPase, C-terminal domain"/>
    <property type="match status" value="1"/>
</dbReference>
<evidence type="ECO:0000256" key="3">
    <source>
        <dbReference type="ARBA" id="ARBA00022553"/>
    </source>
</evidence>
<feature type="transmembrane region" description="Helical" evidence="8">
    <location>
        <begin position="6"/>
        <end position="24"/>
    </location>
</feature>
<feature type="coiled-coil region" evidence="7">
    <location>
        <begin position="328"/>
        <end position="365"/>
    </location>
</feature>
<feature type="transmembrane region" description="Helical" evidence="8">
    <location>
        <begin position="36"/>
        <end position="55"/>
    </location>
</feature>
<dbReference type="InterPro" id="IPR050736">
    <property type="entry name" value="Sensor_HK_Regulatory"/>
</dbReference>
<dbReference type="SMART" id="SM00387">
    <property type="entry name" value="HATPase_c"/>
    <property type="match status" value="1"/>
</dbReference>
<protein>
    <recommendedName>
        <fullName evidence="2">histidine kinase</fullName>
        <ecNumber evidence="2">2.7.13.3</ecNumber>
    </recommendedName>
</protein>
<keyword evidence="11" id="KW-1185">Reference proteome</keyword>
<dbReference type="InterPro" id="IPR005467">
    <property type="entry name" value="His_kinase_dom"/>
</dbReference>
<feature type="domain" description="Histidine kinase" evidence="9">
    <location>
        <begin position="372"/>
        <end position="597"/>
    </location>
</feature>
<dbReference type="InterPro" id="IPR003594">
    <property type="entry name" value="HATPase_dom"/>
</dbReference>
<keyword evidence="4" id="KW-0808">Transferase</keyword>
<dbReference type="InterPro" id="IPR004358">
    <property type="entry name" value="Sig_transdc_His_kin-like_C"/>
</dbReference>
<evidence type="ECO:0000256" key="1">
    <source>
        <dbReference type="ARBA" id="ARBA00000085"/>
    </source>
</evidence>
<dbReference type="CDD" id="cd00075">
    <property type="entry name" value="HATPase"/>
    <property type="match status" value="1"/>
</dbReference>
<evidence type="ECO:0000256" key="8">
    <source>
        <dbReference type="SAM" id="Phobius"/>
    </source>
</evidence>
<dbReference type="Gene3D" id="3.30.450.20">
    <property type="entry name" value="PAS domain"/>
    <property type="match status" value="1"/>
</dbReference>
<geneLocation type="plasmid" evidence="10 11">
    <name>unnamed3</name>
</geneLocation>
<keyword evidence="3" id="KW-0597">Phosphoprotein</keyword>
<dbReference type="InterPro" id="IPR031621">
    <property type="entry name" value="HisKA_7TM"/>
</dbReference>
<evidence type="ECO:0000256" key="4">
    <source>
        <dbReference type="ARBA" id="ARBA00022679"/>
    </source>
</evidence>
<evidence type="ECO:0000256" key="2">
    <source>
        <dbReference type="ARBA" id="ARBA00012438"/>
    </source>
</evidence>
<dbReference type="SUPFAM" id="SSF55874">
    <property type="entry name" value="ATPase domain of HSP90 chaperone/DNA topoisomerase II/histidine kinase"/>
    <property type="match status" value="1"/>
</dbReference>
<keyword evidence="6" id="KW-0902">Two-component regulatory system</keyword>
<dbReference type="KEGG" id="azz:DEW08_28165"/>
<dbReference type="PANTHER" id="PTHR43711">
    <property type="entry name" value="TWO-COMPONENT HISTIDINE KINASE"/>
    <property type="match status" value="1"/>
</dbReference>
<keyword evidence="8" id="KW-0812">Transmembrane</keyword>
<sequence>MLNFPAILLLATVLVTLWTTYRSLRQPRFPGRGDFVAMQLAAVWWSTAAAIENIVPTPDAKVFWAEMAWFGIVPGPSFWALFIWSYIHGHLSPLWRPPPLAMGLVTGILALTNDSHGLLYVDTRPISAEPGAAIVYEHGLWFYLTTVYLYLFMVVAIAVTANGIVRAPRVYRSHYLGFLLVMAVPWIANISYITGNVTLFDFDPTPFGFLAMGCTFYWLITRRQLFDLVPVARGALLDAVPDPVLVTDAEGTVVEANRAARALAADGIVGQRLAATPLGDALGDRPPLAGEAPRVVALGTEGRYFEVKRETLHYADRRVGQLLLLRDITHLKRAEARLEETIRSLDAARLQAERLLAAEQSARRELHQFLGMAAHEFKTPLAIIDSAAQMMLLKAEQGAPDFIHRLRTIRSAVRRQVITIETCLADERLNNASFSLRLVPVDLEGLLFELVAEQMEDGAADGRDHRIELEIDRPERCGLAPDVLGDAELLDLCIRNLLSNAVKYSPKGSRVLIRARFPAGPGGLATVSVVDSGIGIPPDEIDLVFERYVRASNATASGSGVGLNIVRRIVQLHGGTVRAESELGKGSSFTIALPLAPRRSENGRPQPL</sequence>
<keyword evidence="10" id="KW-0614">Plasmid</keyword>
<dbReference type="PANTHER" id="PTHR43711:SF1">
    <property type="entry name" value="HISTIDINE KINASE 1"/>
    <property type="match status" value="1"/>
</dbReference>
<dbReference type="OrthoDB" id="9806130at2"/>
<dbReference type="EMBL" id="CP029358">
    <property type="protein sequence ID" value="AWK89896.1"/>
    <property type="molecule type" value="Genomic_DNA"/>
</dbReference>
<dbReference type="AlphaFoldDB" id="A0A2S2CZG4"/>
<dbReference type="InterPro" id="IPR036890">
    <property type="entry name" value="HATPase_C_sf"/>
</dbReference>
<name>A0A2S2CZG4_9PROT</name>
<evidence type="ECO:0000256" key="6">
    <source>
        <dbReference type="ARBA" id="ARBA00023012"/>
    </source>
</evidence>
<dbReference type="SMART" id="SM00388">
    <property type="entry name" value="HisKA"/>
    <property type="match status" value="1"/>
</dbReference>
<dbReference type="SUPFAM" id="SSF47384">
    <property type="entry name" value="Homodimeric domain of signal transducing histidine kinase"/>
    <property type="match status" value="1"/>
</dbReference>
<proteinExistence type="predicted"/>
<evidence type="ECO:0000256" key="7">
    <source>
        <dbReference type="SAM" id="Coils"/>
    </source>
</evidence>
<dbReference type="PRINTS" id="PR00344">
    <property type="entry name" value="BCTRLSENSOR"/>
</dbReference>
<dbReference type="GO" id="GO:0000155">
    <property type="term" value="F:phosphorelay sensor kinase activity"/>
    <property type="evidence" value="ECO:0007669"/>
    <property type="project" value="InterPro"/>
</dbReference>
<dbReference type="SUPFAM" id="SSF55785">
    <property type="entry name" value="PYP-like sensor domain (PAS domain)"/>
    <property type="match status" value="1"/>
</dbReference>
<evidence type="ECO:0000313" key="10">
    <source>
        <dbReference type="EMBL" id="AWK89896.1"/>
    </source>
</evidence>
<dbReference type="Pfam" id="PF16927">
    <property type="entry name" value="HisKA_7TM"/>
    <property type="match status" value="1"/>
</dbReference>
<dbReference type="InterPro" id="IPR035965">
    <property type="entry name" value="PAS-like_dom_sf"/>
</dbReference>
<dbReference type="Proteomes" id="UP000245629">
    <property type="component" value="Plasmid unnamed3"/>
</dbReference>
<organism evidence="10 11">
    <name type="scientific">Azospirillum thermophilum</name>
    <dbReference type="NCBI Taxonomy" id="2202148"/>
    <lineage>
        <taxon>Bacteria</taxon>
        <taxon>Pseudomonadati</taxon>
        <taxon>Pseudomonadota</taxon>
        <taxon>Alphaproteobacteria</taxon>
        <taxon>Rhodospirillales</taxon>
        <taxon>Azospirillaceae</taxon>
        <taxon>Azospirillum</taxon>
    </lineage>
</organism>
<evidence type="ECO:0000259" key="9">
    <source>
        <dbReference type="PROSITE" id="PS50109"/>
    </source>
</evidence>
<accession>A0A2S2CZG4</accession>
<keyword evidence="5 10" id="KW-0418">Kinase</keyword>
<dbReference type="Gene3D" id="1.10.287.130">
    <property type="match status" value="1"/>
</dbReference>
<dbReference type="Pfam" id="PF13188">
    <property type="entry name" value="PAS_8"/>
    <property type="match status" value="1"/>
</dbReference>
<dbReference type="EC" id="2.7.13.3" evidence="2"/>
<dbReference type="InterPro" id="IPR036097">
    <property type="entry name" value="HisK_dim/P_sf"/>
</dbReference>
<evidence type="ECO:0000313" key="11">
    <source>
        <dbReference type="Proteomes" id="UP000245629"/>
    </source>
</evidence>